<proteinExistence type="predicted"/>
<dbReference type="HOGENOM" id="CLU_2054449_0_0_4"/>
<dbReference type="PANTHER" id="PTHR10824:SF4">
    <property type="entry name" value="ACYL-COENZYME A THIOESTERASE 1-LIKE"/>
    <property type="match status" value="1"/>
</dbReference>
<gene>
    <name evidence="2" type="ORF">HMPREF0004_3917</name>
</gene>
<dbReference type="PANTHER" id="PTHR10824">
    <property type="entry name" value="ACYL-COENZYME A THIOESTERASE-RELATED"/>
    <property type="match status" value="1"/>
</dbReference>
<dbReference type="eggNOG" id="COG1073">
    <property type="taxonomic scope" value="Bacteria"/>
</dbReference>
<feature type="domain" description="BAAT/Acyl-CoA thioester hydrolase C-terminal" evidence="1">
    <location>
        <begin position="3"/>
        <end position="105"/>
    </location>
</feature>
<dbReference type="GO" id="GO:0006637">
    <property type="term" value="P:acyl-CoA metabolic process"/>
    <property type="evidence" value="ECO:0007669"/>
    <property type="project" value="TreeGrafter"/>
</dbReference>
<dbReference type="InterPro" id="IPR014940">
    <property type="entry name" value="BAAT_C"/>
</dbReference>
<dbReference type="SUPFAM" id="SSF53474">
    <property type="entry name" value="alpha/beta-Hydrolases"/>
    <property type="match status" value="1"/>
</dbReference>
<organism evidence="2 3">
    <name type="scientific">Achromobacter piechaudii ATCC 43553</name>
    <dbReference type="NCBI Taxonomy" id="742159"/>
    <lineage>
        <taxon>Bacteria</taxon>
        <taxon>Pseudomonadati</taxon>
        <taxon>Pseudomonadota</taxon>
        <taxon>Betaproteobacteria</taxon>
        <taxon>Burkholderiales</taxon>
        <taxon>Alcaligenaceae</taxon>
        <taxon>Achromobacter</taxon>
    </lineage>
</organism>
<feature type="non-terminal residue" evidence="2">
    <location>
        <position position="1"/>
    </location>
</feature>
<dbReference type="InterPro" id="IPR029058">
    <property type="entry name" value="AB_hydrolase_fold"/>
</dbReference>
<sequence>ARIRVEDIEGPVMLLSGTDDGSWPSSLYSKMVQDKLAEVKHPYPVQWLDYENGGHSILFPYVPTTQLVYAHPVSGKISTSGGNPKDNARADQESWEGVKKFLDAAVKARAAATSHTGNAG</sequence>
<dbReference type="EMBL" id="ADMS01000091">
    <property type="protein sequence ID" value="EFF74735.1"/>
    <property type="molecule type" value="Genomic_DNA"/>
</dbReference>
<dbReference type="Proteomes" id="UP000004510">
    <property type="component" value="Unassembled WGS sequence"/>
</dbReference>
<dbReference type="PATRIC" id="fig|742159.3.peg.4930"/>
<protein>
    <submittedName>
        <fullName evidence="2">BAAT/acyl-CoA thioester hydrolase C-terminal domain protein</fullName>
    </submittedName>
</protein>
<dbReference type="Gene3D" id="3.40.50.1820">
    <property type="entry name" value="alpha/beta hydrolase"/>
    <property type="match status" value="1"/>
</dbReference>
<dbReference type="GO" id="GO:0047617">
    <property type="term" value="F:fatty acyl-CoA hydrolase activity"/>
    <property type="evidence" value="ECO:0007669"/>
    <property type="project" value="TreeGrafter"/>
</dbReference>
<dbReference type="Pfam" id="PF08840">
    <property type="entry name" value="BAAT_C"/>
    <property type="match status" value="1"/>
</dbReference>
<dbReference type="GO" id="GO:0006631">
    <property type="term" value="P:fatty acid metabolic process"/>
    <property type="evidence" value="ECO:0007669"/>
    <property type="project" value="TreeGrafter"/>
</dbReference>
<keyword evidence="2" id="KW-0378">Hydrolase</keyword>
<evidence type="ECO:0000313" key="3">
    <source>
        <dbReference type="Proteomes" id="UP000004510"/>
    </source>
</evidence>
<comment type="caution">
    <text evidence="2">The sequence shown here is derived from an EMBL/GenBank/DDBJ whole genome shotgun (WGS) entry which is preliminary data.</text>
</comment>
<dbReference type="RefSeq" id="WP_006220006.1">
    <property type="nucleotide sequence ID" value="NZ_GG770409.1"/>
</dbReference>
<evidence type="ECO:0000259" key="1">
    <source>
        <dbReference type="Pfam" id="PF08840"/>
    </source>
</evidence>
<evidence type="ECO:0000313" key="2">
    <source>
        <dbReference type="EMBL" id="EFF74735.1"/>
    </source>
</evidence>
<reference evidence="3" key="1">
    <citation type="submission" date="2010-03" db="EMBL/GenBank/DDBJ databases">
        <title>Complete sequence of Mobiluncus curtisii ATCC 43063.</title>
        <authorList>
            <person name="Muzny D."/>
            <person name="Qin X."/>
            <person name="Deng J."/>
            <person name="Jiang H."/>
            <person name="Liu Y."/>
            <person name="Qu J."/>
            <person name="Song X.-Z."/>
            <person name="Zhang L."/>
            <person name="Thornton R."/>
            <person name="Coyle M."/>
            <person name="Francisco L."/>
            <person name="Jackson L."/>
            <person name="Javaid M."/>
            <person name="Korchina V."/>
            <person name="Kovar C."/>
            <person name="Mata R."/>
            <person name="Mathew T."/>
            <person name="Ngo R."/>
            <person name="Nguyen L."/>
            <person name="Nguyen N."/>
            <person name="Okwuonu G."/>
            <person name="Ongeri F."/>
            <person name="Pham C."/>
            <person name="Simmons D."/>
            <person name="Wilczek-Boney K."/>
            <person name="Hale W."/>
            <person name="Jakkamsetti A."/>
            <person name="Pham P."/>
            <person name="Ruth R."/>
            <person name="San Lucas F."/>
            <person name="Warren J."/>
            <person name="Zhang J."/>
            <person name="Zhao Z."/>
            <person name="Zhou C."/>
            <person name="Zhu D."/>
            <person name="Lee S."/>
            <person name="Bess C."/>
            <person name="Blankenburg K."/>
            <person name="Forbes L."/>
            <person name="Fu Q."/>
            <person name="Gubbala S."/>
            <person name="Hirani K."/>
            <person name="Jayaseelan J.C."/>
            <person name="Lara F."/>
            <person name="Munidasa M."/>
            <person name="Palculict T."/>
            <person name="Patil S."/>
            <person name="Pu L.-L."/>
            <person name="Saada N."/>
            <person name="Tang L."/>
            <person name="Weissenberger G."/>
            <person name="Zhu Y."/>
            <person name="Hemphill L."/>
            <person name="Shang Y."/>
            <person name="Youmans B."/>
            <person name="Ayvaz T."/>
            <person name="Ross M."/>
            <person name="Santibanez J."/>
            <person name="Aqrawi P."/>
            <person name="Gross S."/>
            <person name="Joshi V."/>
            <person name="Fowler G."/>
            <person name="Nazareth L."/>
            <person name="Reid J."/>
            <person name="Worley K."/>
            <person name="Petrosino J."/>
            <person name="Highlander S."/>
            <person name="Gibbs R."/>
            <person name="Gibbs R."/>
        </authorList>
    </citation>
    <scope>NUCLEOTIDE SEQUENCE [LARGE SCALE GENOMIC DNA]</scope>
    <source>
        <strain evidence="3">ATCC 43553</strain>
    </source>
</reference>
<dbReference type="AlphaFoldDB" id="D4XEM0"/>
<accession>D4XEM0</accession>
<name>D4XEM0_9BURK</name>